<dbReference type="GO" id="GO:0035438">
    <property type="term" value="F:cyclic-di-GMP binding"/>
    <property type="evidence" value="ECO:0007669"/>
    <property type="project" value="InterPro"/>
</dbReference>
<dbReference type="InterPro" id="IPR037522">
    <property type="entry name" value="HD_GYP_dom"/>
</dbReference>
<reference evidence="2" key="1">
    <citation type="submission" date="2022-06" db="EMBL/GenBank/DDBJ databases">
        <title>A novel DMS-producing enzyme.</title>
        <authorList>
            <person name="Zhang Y."/>
        </authorList>
    </citation>
    <scope>NUCLEOTIDE SEQUENCE</scope>
    <source>
        <strain evidence="2">RT37</strain>
    </source>
</reference>
<evidence type="ECO:0000259" key="1">
    <source>
        <dbReference type="PROSITE" id="PS51832"/>
    </source>
</evidence>
<dbReference type="SUPFAM" id="SSF109604">
    <property type="entry name" value="HD-domain/PDEase-like"/>
    <property type="match status" value="1"/>
</dbReference>
<dbReference type="AlphaFoldDB" id="A0AAU7KHM9"/>
<dbReference type="PANTHER" id="PTHR45228:SF1">
    <property type="entry name" value="CYCLIC DI-GMP PHOSPHODIESTERASE TM_0186"/>
    <property type="match status" value="1"/>
</dbReference>
<dbReference type="PROSITE" id="PS51832">
    <property type="entry name" value="HD_GYP"/>
    <property type="match status" value="1"/>
</dbReference>
<dbReference type="InterPro" id="IPR009875">
    <property type="entry name" value="PilZ_domain"/>
</dbReference>
<sequence>MPDQQEFEEVRAPQEIARLLDCLSGPQGAALAWEEGNGTPTPVLLMEIAPGESITLDITAVEGLHRQLKQGKSFRLVGYCEGMITRTPAITAADGEVTTAPSEAALSREASRSPGQGVPLRRLWRCPYPNQLERLQRRQSFRARLRLGMAAEAVLRDGDSQDLHGDLIDLSVDGCRLDLPRTAAPVLTNRELPVPLELGFPDGTRLALQAVVQHHRFDPERRLVEAGFRFVGVGAHQDRTLWKLVREVEREAARIAEGVDSRRPPSPLFQLPAGRRGPRLGRREAEAYPTVMTQRLSRVAGYLHAQAMELIQGGCIHGPRLSRQADHLLALYDEDRDGVLFALRFLTRESWPVRHGLSVAILLIDLLEDSLPGELRKSIVASAMIHDLGKVLLPEPLRLTPTFGDAERNRLVQHVGWLRERLSHCAWINASVFEATACQINERLDGSGYPAGIRDDELRELARASAVVDAIDAMRAQRPDRPPWRLAAIYRYLLDHPDKFDTSWVKRFIRRFGLYPIGSLVRFDDASLGWVLALDDQDRPSRVQRMAGKPPSQVPREPLIGPVVEGETLAALGEIQAEVIIGA</sequence>
<protein>
    <submittedName>
        <fullName evidence="2">PilZ domain-containing protein</fullName>
    </submittedName>
</protein>
<dbReference type="GO" id="GO:0008081">
    <property type="term" value="F:phosphoric diester hydrolase activity"/>
    <property type="evidence" value="ECO:0007669"/>
    <property type="project" value="UniProtKB-ARBA"/>
</dbReference>
<feature type="domain" description="HD-GYP" evidence="1">
    <location>
        <begin position="328"/>
        <end position="525"/>
    </location>
</feature>
<dbReference type="Pfam" id="PF13487">
    <property type="entry name" value="HD_5"/>
    <property type="match status" value="1"/>
</dbReference>
<dbReference type="SUPFAM" id="SSF141371">
    <property type="entry name" value="PilZ domain-like"/>
    <property type="match status" value="1"/>
</dbReference>
<organism evidence="2">
    <name type="scientific">Halomonas sp. RT37</name>
    <dbReference type="NCBI Taxonomy" id="2950872"/>
    <lineage>
        <taxon>Bacteria</taxon>
        <taxon>Pseudomonadati</taxon>
        <taxon>Pseudomonadota</taxon>
        <taxon>Gammaproteobacteria</taxon>
        <taxon>Oceanospirillales</taxon>
        <taxon>Halomonadaceae</taxon>
        <taxon>Halomonas</taxon>
    </lineage>
</organism>
<accession>A0AAU7KHM9</accession>
<evidence type="ECO:0000313" key="2">
    <source>
        <dbReference type="EMBL" id="XBO70957.1"/>
    </source>
</evidence>
<dbReference type="RefSeq" id="WP_348827276.1">
    <property type="nucleotide sequence ID" value="NZ_CP098827.1"/>
</dbReference>
<gene>
    <name evidence="2" type="ORF">NFG58_20565</name>
</gene>
<dbReference type="Gene3D" id="2.40.10.220">
    <property type="entry name" value="predicted glycosyltransferase like domains"/>
    <property type="match status" value="1"/>
</dbReference>
<dbReference type="EMBL" id="CP098827">
    <property type="protein sequence ID" value="XBO70957.1"/>
    <property type="molecule type" value="Genomic_DNA"/>
</dbReference>
<dbReference type="InterPro" id="IPR052020">
    <property type="entry name" value="Cyclic_di-GMP/3'3'-cGAMP_PDE"/>
</dbReference>
<proteinExistence type="predicted"/>
<name>A0AAU7KHM9_9GAMM</name>
<dbReference type="InterPro" id="IPR003607">
    <property type="entry name" value="HD/PDEase_dom"/>
</dbReference>
<dbReference type="Gene3D" id="1.10.3210.10">
    <property type="entry name" value="Hypothetical protein af1432"/>
    <property type="match status" value="1"/>
</dbReference>
<dbReference type="PANTHER" id="PTHR45228">
    <property type="entry name" value="CYCLIC DI-GMP PHOSPHODIESTERASE TM_0186-RELATED"/>
    <property type="match status" value="1"/>
</dbReference>
<dbReference type="Pfam" id="PF07238">
    <property type="entry name" value="PilZ"/>
    <property type="match status" value="1"/>
</dbReference>
<dbReference type="CDD" id="cd00077">
    <property type="entry name" value="HDc"/>
    <property type="match status" value="1"/>
</dbReference>